<evidence type="ECO:0000313" key="4">
    <source>
        <dbReference type="Proteomes" id="UP000279959"/>
    </source>
</evidence>
<evidence type="ECO:0000256" key="2">
    <source>
        <dbReference type="SAM" id="MobiDB-lite"/>
    </source>
</evidence>
<proteinExistence type="predicted"/>
<keyword evidence="1" id="KW-0233">DNA recombination</keyword>
<dbReference type="SUPFAM" id="SSF56349">
    <property type="entry name" value="DNA breaking-rejoining enzymes"/>
    <property type="match status" value="1"/>
</dbReference>
<dbReference type="Gene3D" id="1.10.443.10">
    <property type="entry name" value="Intergrase catalytic core"/>
    <property type="match status" value="1"/>
</dbReference>
<keyword evidence="4" id="KW-1185">Reference proteome</keyword>
<feature type="region of interest" description="Disordered" evidence="2">
    <location>
        <begin position="720"/>
        <end position="741"/>
    </location>
</feature>
<gene>
    <name evidence="3" type="ORF">SAMIE_2001650</name>
</gene>
<geneLocation type="plasmid" evidence="4">
    <name>psamie_2 dna</name>
</geneLocation>
<dbReference type="AlphaFoldDB" id="A0A494WAR7"/>
<dbReference type="GO" id="GO:0006310">
    <property type="term" value="P:DNA recombination"/>
    <property type="evidence" value="ECO:0007669"/>
    <property type="project" value="UniProtKB-KW"/>
</dbReference>
<reference evidence="3 4" key="1">
    <citation type="submission" date="2018-05" db="EMBL/GenBank/DDBJ databases">
        <title>Complete Genome Sequence of the Nonylphenol-Degrading Bacterium Sphingobium amiense DSM 16289T.</title>
        <authorList>
            <person name="Ootsuka M."/>
            <person name="Nishizawa T."/>
            <person name="Ohta H."/>
        </authorList>
    </citation>
    <scope>NUCLEOTIDE SEQUENCE [LARGE SCALE GENOMIC DNA]</scope>
    <source>
        <strain evidence="3 4">DSM 16289</strain>
        <plasmid evidence="4">psamie_2 dna</plasmid>
    </source>
</reference>
<evidence type="ECO:0000256" key="1">
    <source>
        <dbReference type="ARBA" id="ARBA00023172"/>
    </source>
</evidence>
<dbReference type="KEGG" id="sami:SAMIE_2001650"/>
<dbReference type="GO" id="GO:0003677">
    <property type="term" value="F:DNA binding"/>
    <property type="evidence" value="ECO:0007669"/>
    <property type="project" value="InterPro"/>
</dbReference>
<dbReference type="EMBL" id="AP018665">
    <property type="protein sequence ID" value="BBE00279.1"/>
    <property type="molecule type" value="Genomic_DNA"/>
</dbReference>
<dbReference type="InterPro" id="IPR013762">
    <property type="entry name" value="Integrase-like_cat_sf"/>
</dbReference>
<dbReference type="RefSeq" id="WP_030538913.1">
    <property type="nucleotide sequence ID" value="NZ_AP018664.1"/>
</dbReference>
<name>A0A494WAR7_9SPHN</name>
<dbReference type="InterPro" id="IPR011010">
    <property type="entry name" value="DNA_brk_join_enz"/>
</dbReference>
<sequence length="741" mass="81066">MTVVQLLAESDDERDALPVLMSAPLRPGCDRAHISRYGDPVWDLAPGVFRDNARRCHVTVHFGGIEDPSIADALRQILHARLNVDLPGHRSRLEPAGVRGEANRTLRFFDFVKAQLGRFDLGRVDQALVDRYAGSLRLAGLRPVVAAALLRIVFDLHELQHHLPTAHLSFEPWPGRSPFSVAGAKHIAGENRTPRIPESIMTPLLSWSLRYVTCHAGDILAARAELDRLEATRNRLIAAGEGLDPAVRRLRQRERLLDYVASLRQHGRGIPIWTTAHNGATRTDPQTGAVTPPINYHLIHLHAGINAQAEPAMHLGLATGAPDLIAAAIAELGTEIGGMDTPISADPDTGLPWRTRFDAKVLPLEEVMLQSAAYIVCAFLSGMRDSEIQAMRQGCLSITKAEDGTILRHRIKSTAYKGKRGGGEETEWVTIAPVAEAIDVLERLSARAGQARGTTTLWPVLTLRANTKTHVSAEIVRQLNRFRDHLNDQFGSAQAPVIPAGPDGRPWRLTTRQFRRTIAWHIANRPFGTIAGMIQYKHASVAAFEGYAGSSRSGFRGEIEAQRALGQIDDILVYFDERQSGARLGGPAANRVGVVLDTAAHELAPLPAMIADRPRLRTMLGSLARTLHVGPLADCFFDPATALCLNRSSEPGASGPMISMCEPVRCPNACIAERHRPAWQRGADEARLLLREKRLPEPQRVTLQAEVARIQRVLEQIAPGTATPHNGMAGEEEEAGLRVTD</sequence>
<protein>
    <submittedName>
        <fullName evidence="3">Integrase</fullName>
    </submittedName>
</protein>
<dbReference type="GO" id="GO:0015074">
    <property type="term" value="P:DNA integration"/>
    <property type="evidence" value="ECO:0007669"/>
    <property type="project" value="InterPro"/>
</dbReference>
<organism evidence="3 4">
    <name type="scientific">Sphingobium amiense</name>
    <dbReference type="NCBI Taxonomy" id="135719"/>
    <lineage>
        <taxon>Bacteria</taxon>
        <taxon>Pseudomonadati</taxon>
        <taxon>Pseudomonadota</taxon>
        <taxon>Alphaproteobacteria</taxon>
        <taxon>Sphingomonadales</taxon>
        <taxon>Sphingomonadaceae</taxon>
        <taxon>Sphingobium</taxon>
    </lineage>
</organism>
<evidence type="ECO:0000313" key="3">
    <source>
        <dbReference type="EMBL" id="BBE00279.1"/>
    </source>
</evidence>
<dbReference type="Proteomes" id="UP000279959">
    <property type="component" value="Plasmid pSAMIE_2"/>
</dbReference>
<accession>A0A494WAR7</accession>
<keyword evidence="3" id="KW-0614">Plasmid</keyword>